<comment type="similarity">
    <text evidence="1">Belongs to the arrestin family.</text>
</comment>
<evidence type="ECO:0000256" key="2">
    <source>
        <dbReference type="SAM" id="MobiDB-lite"/>
    </source>
</evidence>
<dbReference type="Gene3D" id="2.60.40.640">
    <property type="match status" value="2"/>
</dbReference>
<feature type="region of interest" description="Disordered" evidence="2">
    <location>
        <begin position="382"/>
        <end position="405"/>
    </location>
</feature>
<dbReference type="SUPFAM" id="SSF81296">
    <property type="entry name" value="E set domains"/>
    <property type="match status" value="2"/>
</dbReference>
<dbReference type="GeneID" id="135389163"/>
<proteinExistence type="inferred from homology"/>
<reference evidence="4" key="1">
    <citation type="submission" date="2018-03" db="EMBL/GenBank/DDBJ databases">
        <title>The relapsing fever spirochete Borrelia turicatae persists in the highly oxidative environment of its soft-bodied tick vector.</title>
        <authorList>
            <person name="Bourret T.J."/>
            <person name="Boyle W.K."/>
            <person name="Valenzuela J.G."/>
            <person name="Oliveira F."/>
            <person name="Lopez J.E."/>
        </authorList>
    </citation>
    <scope>NUCLEOTIDE SEQUENCE</scope>
    <source>
        <strain evidence="4">Kansas strain/isolate</strain>
        <tissue evidence="4">Salivary glands</tissue>
    </source>
</reference>
<evidence type="ECO:0000256" key="1">
    <source>
        <dbReference type="ARBA" id="ARBA00005298"/>
    </source>
</evidence>
<dbReference type="GO" id="GO:0015031">
    <property type="term" value="P:protein transport"/>
    <property type="evidence" value="ECO:0007669"/>
    <property type="project" value="TreeGrafter"/>
</dbReference>
<dbReference type="GO" id="GO:0005737">
    <property type="term" value="C:cytoplasm"/>
    <property type="evidence" value="ECO:0007669"/>
    <property type="project" value="TreeGrafter"/>
</dbReference>
<organism evidence="4">
    <name type="scientific">Ornithodoros turicata</name>
    <dbReference type="NCBI Taxonomy" id="34597"/>
    <lineage>
        <taxon>Eukaryota</taxon>
        <taxon>Metazoa</taxon>
        <taxon>Ecdysozoa</taxon>
        <taxon>Arthropoda</taxon>
        <taxon>Chelicerata</taxon>
        <taxon>Arachnida</taxon>
        <taxon>Acari</taxon>
        <taxon>Parasitiformes</taxon>
        <taxon>Ixodida</taxon>
        <taxon>Ixodoidea</taxon>
        <taxon>Argasidae</taxon>
        <taxon>Ornithodorinae</taxon>
        <taxon>Ornithodoros</taxon>
    </lineage>
</organism>
<name>A0A2R5L6H6_9ACAR</name>
<dbReference type="AlphaFoldDB" id="A0A2R5L6H6"/>
<dbReference type="SMART" id="SM01017">
    <property type="entry name" value="Arrestin_C"/>
    <property type="match status" value="1"/>
</dbReference>
<sequence length="405" mass="45411">MGKLKAFDIVFDGFKNVFYPGQQVSGKCAVDLKGDMKLKALRVFMRGVAKVHWTESRSTGNRLGAYTEHYNAEIEYFFKGQTLFGSEAGDGRDTLNEGHHEFNFSFQLPTSGIPTSFEGKYGSIRYWLKAEVDKPWAFNHKTKKAFTVICPTDINRNEYLMPVENSVEKTLCCWCCTSGPISLYARTDRKGYCPGESIAITADFENLSGRIVVPQATLQQTQTFLAGGKSRSRRCEFTRVTGLAIQPGRAANWDAQLLKIPALAPSIINCCLIHVQYAVRITLQIPGAYNLFVDLPVVIGTVPLRSRPPHYHPQRSLLGNLGEQHIYPPVPPYSQVEPPPTYAECIDGSVDIRDEDDDEDVVGDTRFTPMYAYVRDYLYQPPPAYSEVDPNPRHITTSSEEADAR</sequence>
<dbReference type="InterPro" id="IPR050357">
    <property type="entry name" value="Arrestin_domain-protein"/>
</dbReference>
<accession>A0A2R5L6H6</accession>
<dbReference type="InterPro" id="IPR011021">
    <property type="entry name" value="Arrestin-like_N"/>
</dbReference>
<dbReference type="InterPro" id="IPR014756">
    <property type="entry name" value="Ig_E-set"/>
</dbReference>
<dbReference type="Pfam" id="PF00339">
    <property type="entry name" value="Arrestin_N"/>
    <property type="match status" value="1"/>
</dbReference>
<dbReference type="InterPro" id="IPR011022">
    <property type="entry name" value="Arrestin_C-like"/>
</dbReference>
<evidence type="ECO:0000313" key="4">
    <source>
        <dbReference type="EMBL" id="MBY05081.1"/>
    </source>
</evidence>
<dbReference type="RefSeq" id="XP_064475277.1">
    <property type="nucleotide sequence ID" value="XM_064619207.1"/>
</dbReference>
<dbReference type="PANTHER" id="PTHR11188">
    <property type="entry name" value="ARRESTIN DOMAIN CONTAINING PROTEIN"/>
    <property type="match status" value="1"/>
</dbReference>
<dbReference type="KEGG" id="oti:135389163"/>
<evidence type="ECO:0000259" key="3">
    <source>
        <dbReference type="SMART" id="SM01017"/>
    </source>
</evidence>
<dbReference type="EMBL" id="GGLE01000955">
    <property type="protein sequence ID" value="MBY05081.1"/>
    <property type="molecule type" value="Transcribed_RNA"/>
</dbReference>
<dbReference type="PANTHER" id="PTHR11188:SF17">
    <property type="entry name" value="FI21816P1"/>
    <property type="match status" value="1"/>
</dbReference>
<feature type="domain" description="Arrestin C-terminal-like" evidence="3">
    <location>
        <begin position="177"/>
        <end position="304"/>
    </location>
</feature>
<dbReference type="Pfam" id="PF02752">
    <property type="entry name" value="Arrestin_C"/>
    <property type="match status" value="1"/>
</dbReference>
<protein>
    <submittedName>
        <fullName evidence="4">Putative arrestin domain-containing protein</fullName>
    </submittedName>
</protein>
<dbReference type="InterPro" id="IPR014752">
    <property type="entry name" value="Arrestin-like_C"/>
</dbReference>